<keyword evidence="2" id="KW-0472">Membrane</keyword>
<dbReference type="OrthoDB" id="3257429at2759"/>
<accession>A0A1B7MU76</accession>
<feature type="transmembrane region" description="Helical" evidence="2">
    <location>
        <begin position="204"/>
        <end position="223"/>
    </location>
</feature>
<proteinExistence type="predicted"/>
<sequence length="224" mass="22730">MFSGGIYPDIDTPPPEANGGIIIITVDTSAGVSTLDARPQPESTFIAAIVLCASWAYAQTLTTTDADGNSIVEVVTQIPPGIPTTEILETIIAPTLTTTTPSTTNTILQTTTSSTKQQGPVGQPAETTNLTPGGPTPYTYTTTNAAGETTALIGTFTPTGPATVLPNPTTTGVIMNFSSYVASYGSVAATASGGRQAFSLSSGWHGLAVSMALGIGGGVWFVLL</sequence>
<dbReference type="Proteomes" id="UP000092154">
    <property type="component" value="Unassembled WGS sequence"/>
</dbReference>
<name>A0A1B7MU76_9AGAM</name>
<organism evidence="3 4">
    <name type="scientific">Rhizopogon vinicolor AM-OR11-026</name>
    <dbReference type="NCBI Taxonomy" id="1314800"/>
    <lineage>
        <taxon>Eukaryota</taxon>
        <taxon>Fungi</taxon>
        <taxon>Dikarya</taxon>
        <taxon>Basidiomycota</taxon>
        <taxon>Agaricomycotina</taxon>
        <taxon>Agaricomycetes</taxon>
        <taxon>Agaricomycetidae</taxon>
        <taxon>Boletales</taxon>
        <taxon>Suillineae</taxon>
        <taxon>Rhizopogonaceae</taxon>
        <taxon>Rhizopogon</taxon>
    </lineage>
</organism>
<gene>
    <name evidence="3" type="ORF">K503DRAFT_802238</name>
</gene>
<evidence type="ECO:0000313" key="3">
    <source>
        <dbReference type="EMBL" id="OAX36174.1"/>
    </source>
</evidence>
<evidence type="ECO:0000313" key="4">
    <source>
        <dbReference type="Proteomes" id="UP000092154"/>
    </source>
</evidence>
<reference evidence="3 4" key="1">
    <citation type="submission" date="2016-06" db="EMBL/GenBank/DDBJ databases">
        <title>Comparative genomics of the ectomycorrhizal sister species Rhizopogon vinicolor and Rhizopogon vesiculosus (Basidiomycota: Boletales) reveals a divergence of the mating type B locus.</title>
        <authorList>
            <consortium name="DOE Joint Genome Institute"/>
            <person name="Mujic A.B."/>
            <person name="Kuo A."/>
            <person name="Tritt A."/>
            <person name="Lipzen A."/>
            <person name="Chen C."/>
            <person name="Johnson J."/>
            <person name="Sharma A."/>
            <person name="Barry K."/>
            <person name="Grigoriev I.V."/>
            <person name="Spatafora J.W."/>
        </authorList>
    </citation>
    <scope>NUCLEOTIDE SEQUENCE [LARGE SCALE GENOMIC DNA]</scope>
    <source>
        <strain evidence="3 4">AM-OR11-026</strain>
    </source>
</reference>
<keyword evidence="2" id="KW-1133">Transmembrane helix</keyword>
<dbReference type="EMBL" id="KV448436">
    <property type="protein sequence ID" value="OAX36174.1"/>
    <property type="molecule type" value="Genomic_DNA"/>
</dbReference>
<keyword evidence="2" id="KW-0812">Transmembrane</keyword>
<protein>
    <submittedName>
        <fullName evidence="3">Uncharacterized protein</fullName>
    </submittedName>
</protein>
<dbReference type="InParanoid" id="A0A1B7MU76"/>
<keyword evidence="4" id="KW-1185">Reference proteome</keyword>
<feature type="region of interest" description="Disordered" evidence="1">
    <location>
        <begin position="111"/>
        <end position="135"/>
    </location>
</feature>
<dbReference type="AlphaFoldDB" id="A0A1B7MU76"/>
<evidence type="ECO:0000256" key="2">
    <source>
        <dbReference type="SAM" id="Phobius"/>
    </source>
</evidence>
<evidence type="ECO:0000256" key="1">
    <source>
        <dbReference type="SAM" id="MobiDB-lite"/>
    </source>
</evidence>